<dbReference type="eggNOG" id="COG0451">
    <property type="taxonomic scope" value="Bacteria"/>
</dbReference>
<dbReference type="InterPro" id="IPR036291">
    <property type="entry name" value="NAD(P)-bd_dom_sf"/>
</dbReference>
<keyword evidence="4" id="KW-1185">Reference proteome</keyword>
<name>Q0K7Q0_CUPNH</name>
<sequence>MKFVIGAGGRLGQALTALYREDNVVVVDRQCYRDWWQDGSQAAISRYFEQWSGVDSTIFIAAGILDPKISGEDHLRVNFLLPKHLIEGTAQAGMRVVTFGTVMEKLIANQNPYIHSKAMLGQYVAERADRLAHLRVHTLYGIGQPSPFMFLGQICQALRQQTPFEMSPGNQLREYHHIEDEVRAIATLVEQRSSGVIDLSHGQPVRLKDLATHVFRSFDAESLLRIGALPDPGDENYQTFFERPKSLQNIRFRETLPSVVDYLKACSLGWEVA</sequence>
<dbReference type="STRING" id="381666.H16_A2895"/>
<reference evidence="3 5" key="2">
    <citation type="submission" date="2019-04" db="EMBL/GenBank/DDBJ databases">
        <title>Long-read de novo sequencing of Cupriavidus necator H16.</title>
        <authorList>
            <person name="Little G.T."/>
            <person name="Ehsaan M."/>
            <person name="Arenas-Lopez C."/>
            <person name="Jawed K."/>
            <person name="Winzer K."/>
            <person name="Kovacs K."/>
            <person name="Malys N."/>
            <person name="Minton N.P."/>
        </authorList>
    </citation>
    <scope>NUCLEOTIDE SEQUENCE [LARGE SCALE GENOMIC DNA]</scope>
    <source>
        <strain evidence="3 5">H16</strain>
    </source>
</reference>
<dbReference type="OrthoDB" id="9803010at2"/>
<dbReference type="SUPFAM" id="SSF51735">
    <property type="entry name" value="NAD(P)-binding Rossmann-fold domains"/>
    <property type="match status" value="1"/>
</dbReference>
<dbReference type="EMBL" id="CP039287">
    <property type="protein sequence ID" value="QCC01740.1"/>
    <property type="molecule type" value="Genomic_DNA"/>
</dbReference>
<keyword evidence="2" id="KW-0413">Isomerase</keyword>
<dbReference type="RefSeq" id="WP_011615892.1">
    <property type="nucleotide sequence ID" value="NC_008313.1"/>
</dbReference>
<reference evidence="2 4" key="1">
    <citation type="journal article" date="2006" name="Nat. Biotechnol.">
        <title>Genome sequence of the bioplastic-producing 'Knallgas' bacterium Ralstonia eutropha H16.</title>
        <authorList>
            <person name="Pohlmann A."/>
            <person name="Fricke W.F."/>
            <person name="Reinecke F."/>
            <person name="Kusian B."/>
            <person name="Liesegang H."/>
            <person name="Cramm R."/>
            <person name="Eitinger T."/>
            <person name="Ewering C."/>
            <person name="Potter M."/>
            <person name="Schwartz E."/>
            <person name="Strittmatter A."/>
            <person name="Voss I."/>
            <person name="Gottschalk G."/>
            <person name="Steinbuechel A."/>
            <person name="Friedrich B."/>
            <person name="Bowien B."/>
        </authorList>
    </citation>
    <scope>NUCLEOTIDE SEQUENCE [LARGE SCALE GENOMIC DNA]</scope>
    <source>
        <strain evidence="4">ATCC 17699 / DSM 428 / KCTC 22496 / NCIMB 10442 / H16 / Stanier 337</strain>
        <strain evidence="2">H16</strain>
    </source>
</reference>
<organism evidence="2 4">
    <name type="scientific">Cupriavidus necator (strain ATCC 17699 / DSM 428 / KCTC 22496 / NCIMB 10442 / H16 / Stanier 337)</name>
    <name type="common">Ralstonia eutropha</name>
    <dbReference type="NCBI Taxonomy" id="381666"/>
    <lineage>
        <taxon>Bacteria</taxon>
        <taxon>Pseudomonadati</taxon>
        <taxon>Pseudomonadota</taxon>
        <taxon>Betaproteobacteria</taxon>
        <taxon>Burkholderiales</taxon>
        <taxon>Burkholderiaceae</taxon>
        <taxon>Cupriavidus</taxon>
    </lineage>
</organism>
<dbReference type="EMBL" id="AM260479">
    <property type="protein sequence ID" value="CAJ93971.1"/>
    <property type="molecule type" value="Genomic_DNA"/>
</dbReference>
<dbReference type="Proteomes" id="UP000008210">
    <property type="component" value="Chromosome 1"/>
</dbReference>
<accession>Q0K7Q0</accession>
<dbReference type="AlphaFoldDB" id="Q0K7Q0"/>
<dbReference type="KEGG" id="reh:H16_A2895"/>
<dbReference type="Gene3D" id="3.40.50.720">
    <property type="entry name" value="NAD(P)-binding Rossmann-like Domain"/>
    <property type="match status" value="1"/>
</dbReference>
<dbReference type="GO" id="GO:0016853">
    <property type="term" value="F:isomerase activity"/>
    <property type="evidence" value="ECO:0007669"/>
    <property type="project" value="UniProtKB-KW"/>
</dbReference>
<evidence type="ECO:0000313" key="4">
    <source>
        <dbReference type="Proteomes" id="UP000008210"/>
    </source>
</evidence>
<evidence type="ECO:0000313" key="2">
    <source>
        <dbReference type="EMBL" id="CAJ93971.1"/>
    </source>
</evidence>
<dbReference type="EC" id="5.1.3.-" evidence="2"/>
<gene>
    <name evidence="2" type="ordered locus">H16_A2895</name>
    <name evidence="3" type="ORF">E6A55_14765</name>
</gene>
<dbReference type="Pfam" id="PF01370">
    <property type="entry name" value="Epimerase"/>
    <property type="match status" value="1"/>
</dbReference>
<dbReference type="InterPro" id="IPR001509">
    <property type="entry name" value="Epimerase_deHydtase"/>
</dbReference>
<proteinExistence type="predicted"/>
<evidence type="ECO:0000313" key="3">
    <source>
        <dbReference type="EMBL" id="QCC01740.1"/>
    </source>
</evidence>
<dbReference type="Proteomes" id="UP000296079">
    <property type="component" value="Chromosome 1"/>
</dbReference>
<evidence type="ECO:0000313" key="5">
    <source>
        <dbReference type="Proteomes" id="UP000296079"/>
    </source>
</evidence>
<dbReference type="HOGENOM" id="CLU_979801_0_0_4"/>
<evidence type="ECO:0000259" key="1">
    <source>
        <dbReference type="Pfam" id="PF01370"/>
    </source>
</evidence>
<feature type="domain" description="NAD-dependent epimerase/dehydratase" evidence="1">
    <location>
        <begin position="3"/>
        <end position="195"/>
    </location>
</feature>
<protein>
    <submittedName>
        <fullName evidence="3">NAD(P)-dependent oxidoreductase</fullName>
    </submittedName>
    <submittedName>
        <fullName evidence="2">Nucleoside-diphosphate-sugar epimerase</fullName>
        <ecNumber evidence="2">5.1.3.-</ecNumber>
    </submittedName>
</protein>